<organism evidence="1 2">
    <name type="scientific">Glossina austeni</name>
    <name type="common">Savannah tsetse fly</name>
    <dbReference type="NCBI Taxonomy" id="7395"/>
    <lineage>
        <taxon>Eukaryota</taxon>
        <taxon>Metazoa</taxon>
        <taxon>Ecdysozoa</taxon>
        <taxon>Arthropoda</taxon>
        <taxon>Hexapoda</taxon>
        <taxon>Insecta</taxon>
        <taxon>Pterygota</taxon>
        <taxon>Neoptera</taxon>
        <taxon>Endopterygota</taxon>
        <taxon>Diptera</taxon>
        <taxon>Brachycera</taxon>
        <taxon>Muscomorpha</taxon>
        <taxon>Hippoboscoidea</taxon>
        <taxon>Glossinidae</taxon>
        <taxon>Glossina</taxon>
    </lineage>
</organism>
<dbReference type="VEuPathDB" id="VectorBase:GAUT011773"/>
<name>A0A1A9UQ31_GLOAU</name>
<evidence type="ECO:0000313" key="2">
    <source>
        <dbReference type="Proteomes" id="UP000078200"/>
    </source>
</evidence>
<keyword evidence="2" id="KW-1185">Reference proteome</keyword>
<dbReference type="EnsemblMetazoa" id="GAUT011773-RA">
    <property type="protein sequence ID" value="GAUT011773-PA"/>
    <property type="gene ID" value="GAUT011773"/>
</dbReference>
<reference evidence="1" key="1">
    <citation type="submission" date="2020-05" db="UniProtKB">
        <authorList>
            <consortium name="EnsemblMetazoa"/>
        </authorList>
    </citation>
    <scope>IDENTIFICATION</scope>
    <source>
        <strain evidence="1">TTRI</strain>
    </source>
</reference>
<dbReference type="Proteomes" id="UP000078200">
    <property type="component" value="Unassembled WGS sequence"/>
</dbReference>
<sequence>MPESRLIADGAVIGWGLILFVTKRAEGDEFTLEPLLLAIAVAGGLLRLALANVRHNDGEGAVEIEEMAIDEAVEGMVEAFVLLMAKFVEAGWLTDVCPICDTVLHKDPKADFSKHELLALLTSVGFAMVGGKTPKIF</sequence>
<dbReference type="AlphaFoldDB" id="A0A1A9UQ31"/>
<accession>A0A1A9UQ31</accession>
<proteinExistence type="predicted"/>
<protein>
    <submittedName>
        <fullName evidence="1">Uncharacterized protein</fullName>
    </submittedName>
</protein>
<evidence type="ECO:0000313" key="1">
    <source>
        <dbReference type="EnsemblMetazoa" id="GAUT011773-PA"/>
    </source>
</evidence>